<dbReference type="CDD" id="cd00063">
    <property type="entry name" value="FN3"/>
    <property type="match status" value="1"/>
</dbReference>
<dbReference type="Pfam" id="PF09136">
    <property type="entry name" value="Glucodextran_B"/>
    <property type="match status" value="1"/>
</dbReference>
<dbReference type="Gene3D" id="3.20.20.80">
    <property type="entry name" value="Glycosidases"/>
    <property type="match status" value="1"/>
</dbReference>
<dbReference type="CDD" id="cd11338">
    <property type="entry name" value="AmyAc_CMD"/>
    <property type="match status" value="1"/>
</dbReference>
<evidence type="ECO:0000259" key="4">
    <source>
        <dbReference type="PROSITE" id="PS50853"/>
    </source>
</evidence>
<keyword evidence="7" id="KW-1185">Reference proteome</keyword>
<dbReference type="InterPro" id="IPR003961">
    <property type="entry name" value="FN3_dom"/>
</dbReference>
<dbReference type="SMART" id="SM00642">
    <property type="entry name" value="Aamy"/>
    <property type="match status" value="1"/>
</dbReference>
<dbReference type="Gene3D" id="2.60.40.1180">
    <property type="entry name" value="Golgi alpha-mannosidase II"/>
    <property type="match status" value="1"/>
</dbReference>
<evidence type="ECO:0000313" key="6">
    <source>
        <dbReference type="EMBL" id="MDR7073468.1"/>
    </source>
</evidence>
<evidence type="ECO:0000256" key="3">
    <source>
        <dbReference type="ARBA" id="ARBA00023295"/>
    </source>
</evidence>
<dbReference type="InterPro" id="IPR013780">
    <property type="entry name" value="Glyco_hydro_b"/>
</dbReference>
<dbReference type="Pfam" id="PF22058">
    <property type="entry name" value="X25_BaPul_like"/>
    <property type="match status" value="2"/>
</dbReference>
<name>A0ABU1U231_9BACL</name>
<dbReference type="EMBL" id="JAVDWA010000003">
    <property type="protein sequence ID" value="MDR7073468.1"/>
    <property type="molecule type" value="Genomic_DNA"/>
</dbReference>
<protein>
    <submittedName>
        <fullName evidence="6">Glycosidase</fullName>
    </submittedName>
</protein>
<dbReference type="InterPro" id="IPR006047">
    <property type="entry name" value="GH13_cat_dom"/>
</dbReference>
<keyword evidence="1" id="KW-0378">Hydrolase</keyword>
<dbReference type="PANTHER" id="PTHR10357">
    <property type="entry name" value="ALPHA-AMYLASE FAMILY MEMBER"/>
    <property type="match status" value="1"/>
</dbReference>
<evidence type="ECO:0000313" key="7">
    <source>
        <dbReference type="Proteomes" id="UP001258181"/>
    </source>
</evidence>
<dbReference type="InterPro" id="IPR004185">
    <property type="entry name" value="Glyco_hydro_13_lg-like_dom"/>
</dbReference>
<gene>
    <name evidence="6" type="ORF">J2X07_002454</name>
</gene>
<dbReference type="InterPro" id="IPR054409">
    <property type="entry name" value="X25_BaPul-like"/>
</dbReference>
<keyword evidence="3 6" id="KW-0326">Glycosidase</keyword>
<dbReference type="Gene3D" id="3.90.400.10">
    <property type="entry name" value="Oligo-1,6-glucosidase, Domain 2"/>
    <property type="match status" value="1"/>
</dbReference>
<dbReference type="SUPFAM" id="SSF51445">
    <property type="entry name" value="(Trans)glycosidases"/>
    <property type="match status" value="1"/>
</dbReference>
<evidence type="ECO:0000256" key="1">
    <source>
        <dbReference type="ARBA" id="ARBA00022801"/>
    </source>
</evidence>
<proteinExistence type="predicted"/>
<dbReference type="SUPFAM" id="SSF51011">
    <property type="entry name" value="Glycosyl hydrolase domain"/>
    <property type="match status" value="1"/>
</dbReference>
<feature type="domain" description="CBM20" evidence="5">
    <location>
        <begin position="1229"/>
        <end position="1326"/>
    </location>
</feature>
<dbReference type="InterPro" id="IPR036116">
    <property type="entry name" value="FN3_sf"/>
</dbReference>
<dbReference type="RefSeq" id="WP_310258953.1">
    <property type="nucleotide sequence ID" value="NZ_JAVDWA010000003.1"/>
</dbReference>
<reference evidence="6 7" key="1">
    <citation type="submission" date="2023-07" db="EMBL/GenBank/DDBJ databases">
        <title>Sorghum-associated microbial communities from plants grown in Nebraska, USA.</title>
        <authorList>
            <person name="Schachtman D."/>
        </authorList>
    </citation>
    <scope>NUCLEOTIDE SEQUENCE [LARGE SCALE GENOMIC DNA]</scope>
    <source>
        <strain evidence="6 7">BE211</strain>
    </source>
</reference>
<dbReference type="CDD" id="cd02857">
    <property type="entry name" value="E_set_CDase_PDE_N"/>
    <property type="match status" value="1"/>
</dbReference>
<feature type="domain" description="Fibronectin type-III" evidence="4">
    <location>
        <begin position="935"/>
        <end position="1023"/>
    </location>
</feature>
<dbReference type="CDD" id="cd12962">
    <property type="entry name" value="X25_BaPul_like"/>
    <property type="match status" value="2"/>
</dbReference>
<dbReference type="InterPro" id="IPR014756">
    <property type="entry name" value="Ig_E-set"/>
</dbReference>
<dbReference type="Gene3D" id="2.60.40.10">
    <property type="entry name" value="Immunoglobulins"/>
    <property type="match status" value="6"/>
</dbReference>
<accession>A0ABU1U231</accession>
<dbReference type="GO" id="GO:0016798">
    <property type="term" value="F:hydrolase activity, acting on glycosyl bonds"/>
    <property type="evidence" value="ECO:0007669"/>
    <property type="project" value="UniProtKB-KW"/>
</dbReference>
<comment type="caution">
    <text evidence="6">The sequence shown here is derived from an EMBL/GenBank/DDBJ whole genome shotgun (WGS) entry which is preliminary data.</text>
</comment>
<dbReference type="SMART" id="SM00060">
    <property type="entry name" value="FN3"/>
    <property type="match status" value="2"/>
</dbReference>
<dbReference type="InterPro" id="IPR045857">
    <property type="entry name" value="O16G_dom_2"/>
</dbReference>
<dbReference type="PROSITE" id="PS50853">
    <property type="entry name" value="FN3"/>
    <property type="match status" value="1"/>
</dbReference>
<sequence length="1449" mass="162170">MRKRRSFQSISWFLLFTLILQTFASTVLIHPLKTTAAERTVTLVGDLQSELGGSGDWNPAEAKTKMELQPNGKYKLKGKLPAGNYEYKIAINGSWDENYGVDGKAGGDNYKLTVDSEKEVTFVYDYSTHKVSIPEPLPVEQAPRIVGSIQPAIGAGGEWSPGESNAFLKDEDTDNIYTYTTQVPKGKYEFKIVLGNNWNAPAYPGNNFALNVVKDATITFFYNHDTKEVYTDYDAGLPDGSLKGDKLYHDTWNEAYRAPFGAIKAGQDVKLRLQSKKGDLTGAKLYLRNYNSGSTTVKEMENAGWTTVNGEEVELWEATVTPAEKGVYGYKFEARDGDAIKEYGEDTQEGGKGATSDTNAGLFQMTVYDPAYKTPDWMKESVVYQIFPDRFFNGNKKNDAAKTTARGTEPIEHRDWNKLPDNPRLAENEGYDGDLIWSNDFFGGDIAGIQKKLDYIQSLGINTLYLNPIANASSNHKYDATDYKAIDPMFGSPEEFKAFTMELKKRKMHLILDGVFNHVGDDSIYFDRYGKYDTVGAYEYWSSIYDLMNNQGLTEAQAKKKTEENLVKAGQKFSPYGFENWFNIENKKVDGVYKYQAWWGFDSLPEIKSVPGKAVDYDSELNNQSFADYIMYKKDSVAKSWLDRGASGWRLDVANEVDTEFWREFRNELKTGKKEEPLILGEIWDDASEYFLGDLYDSVMNYRFRGAMIDYLKNGNAKGAENQLNAVFEDYPQEAFYALMNLMGSHDTPRAAFVLGNGTDSYERAELDPNYNPELGKKRLMLASILQMGYAGAPTVYYGDEAGVTGSKDPDDRRVYPWGHEDKELVKHYQTIGKVRTDYHDLFSYGELNHLYAENDVLAYSRTDKKNAAIVITNRGNEEKTVELDVKKLIVNNVKLTDQLNKKYKAAVKDGKLSITVPAMSGRMLVTDKGQNFKHPKAVKHMKATESSHSVSLTWQGNSKHYAVYQTTISGAFYKKVTETNRSSVKIDGLDNGRKYYFAVVAVDKYNNESSKTELKTAAIPHVELKTGNYEITNVTKLENGVIDLSKTQIVSADLFIKGETETDQAEGLKAELQVKEPGKTAWTSHKASYTAQNGQSNQFSSSFLPFEEGTYQYRYAFTTDLGRTWVTSETNSVTFTKGSDTTLPAKAVTLEKPAQESGQVNLKWSVDGANEPYLFTIVRDGEVIDQLLDTNATTYKDRNVTNGKTYSYEVHIYDKAGNSVKSNAVNVTPDLVMVKVTMKVNAPAYTPQGVDITMPGSKNGWNTGAWKMTRGGAVTNDYEYTFEAQEGEVITYKYTKNSSWDQEGLSDHTPSNANDDDISFYGYGAQGTDLSFVVTNQGGNEMTVQDKILRWIDMPVVVTSHTDGQTVTSDTITLKGNAIKEGVMTINGQSVTINADMTFSHTVNLQNGENKINIHIEPSDENKTTIFKNDGGAIGKNTKDIVMTINKN</sequence>
<dbReference type="InterPro" id="IPR002044">
    <property type="entry name" value="CBM20"/>
</dbReference>
<dbReference type="InterPro" id="IPR013783">
    <property type="entry name" value="Ig-like_fold"/>
</dbReference>
<dbReference type="PANTHER" id="PTHR10357:SF210">
    <property type="entry name" value="MALTODEXTRIN GLUCOSIDASE"/>
    <property type="match status" value="1"/>
</dbReference>
<dbReference type="Pfam" id="PF00128">
    <property type="entry name" value="Alpha-amylase"/>
    <property type="match status" value="1"/>
</dbReference>
<dbReference type="InterPro" id="IPR017853">
    <property type="entry name" value="GH"/>
</dbReference>
<dbReference type="SUPFAM" id="SSF49265">
    <property type="entry name" value="Fibronectin type III"/>
    <property type="match status" value="2"/>
</dbReference>
<dbReference type="SUPFAM" id="SSF81296">
    <property type="entry name" value="E set domains"/>
    <property type="match status" value="1"/>
</dbReference>
<dbReference type="PROSITE" id="PS51166">
    <property type="entry name" value="CBM20"/>
    <property type="match status" value="1"/>
</dbReference>
<evidence type="ECO:0000259" key="5">
    <source>
        <dbReference type="PROSITE" id="PS51166"/>
    </source>
</evidence>
<evidence type="ECO:0000256" key="2">
    <source>
        <dbReference type="ARBA" id="ARBA00022837"/>
    </source>
</evidence>
<dbReference type="Proteomes" id="UP001258181">
    <property type="component" value="Unassembled WGS sequence"/>
</dbReference>
<organism evidence="6 7">
    <name type="scientific">Fictibacillus barbaricus</name>
    <dbReference type="NCBI Taxonomy" id="182136"/>
    <lineage>
        <taxon>Bacteria</taxon>
        <taxon>Bacillati</taxon>
        <taxon>Bacillota</taxon>
        <taxon>Bacilli</taxon>
        <taxon>Bacillales</taxon>
        <taxon>Fictibacillaceae</taxon>
        <taxon>Fictibacillus</taxon>
    </lineage>
</organism>
<keyword evidence="2" id="KW-0106">Calcium</keyword>